<dbReference type="OrthoDB" id="10024479at2759"/>
<evidence type="ECO:0000256" key="8">
    <source>
        <dbReference type="ARBA" id="ARBA00023128"/>
    </source>
</evidence>
<evidence type="ECO:0000256" key="6">
    <source>
        <dbReference type="ARBA" id="ARBA00022989"/>
    </source>
</evidence>
<evidence type="ECO:0000259" key="11">
    <source>
        <dbReference type="Pfam" id="PF15739"/>
    </source>
</evidence>
<dbReference type="Pfam" id="PF15739">
    <property type="entry name" value="TSNAXIP1_N"/>
    <property type="match status" value="1"/>
</dbReference>
<organism evidence="12 13">
    <name type="scientific">Mytilus edulis</name>
    <name type="common">Blue mussel</name>
    <dbReference type="NCBI Taxonomy" id="6550"/>
    <lineage>
        <taxon>Eukaryota</taxon>
        <taxon>Metazoa</taxon>
        <taxon>Spiralia</taxon>
        <taxon>Lophotrochozoa</taxon>
        <taxon>Mollusca</taxon>
        <taxon>Bivalvia</taxon>
        <taxon>Autobranchia</taxon>
        <taxon>Pteriomorphia</taxon>
        <taxon>Mytilida</taxon>
        <taxon>Mytiloidea</taxon>
        <taxon>Mytilidae</taxon>
        <taxon>Mytilinae</taxon>
        <taxon>Mytilus</taxon>
    </lineage>
</organism>
<proteinExistence type="inferred from homology"/>
<evidence type="ECO:0000256" key="9">
    <source>
        <dbReference type="ARBA" id="ARBA00023136"/>
    </source>
</evidence>
<evidence type="ECO:0000256" key="1">
    <source>
        <dbReference type="ARBA" id="ARBA00004448"/>
    </source>
</evidence>
<keyword evidence="9" id="KW-0472">Membrane</keyword>
<keyword evidence="3" id="KW-0813">Transport</keyword>
<keyword evidence="8" id="KW-0496">Mitochondrion</keyword>
<dbReference type="EMBL" id="CAJPWZ010001852">
    <property type="protein sequence ID" value="CAG2225568.1"/>
    <property type="molecule type" value="Genomic_DNA"/>
</dbReference>
<accession>A0A8S3T180</accession>
<keyword evidence="7 10" id="KW-0175">Coiled coil</keyword>
<sequence>MNHTHVQPRISHSHVQLSMNNTLHFWGPVANWGLPLAALADLKKDPEMISGKMTAALAIYSSLFMRFAIRVQPRNMLLFACHITNFSAQMMQGGRVIHYHYFTPVSERKKHHIEVVEEEIHHHPERYPEIHPIPLDHLTQSQAEKEKVFKKMAAYKFTSHRQLRGLLNDAEVKQKKDIAQFAGGHLNESLLYKPPSEWASAKWTAGKETTSSSQGQLELNDGVLVEELKAEEMMLPHPFMAPLTKKSPPPADYDVMEELTERLDNDGFLTFRHTFLPTHHTGVTKKDQFQKMKQFESGVLRKQDSSEQNVLTGVKAVEHLEKKLKLELDNLNIFDTGPNFHKLQVYSNIYEDLLLESATFAYVLRCIKTEYDNYISRLLDKQTPQNSRMLRDQVQQMTKEKATLCLEENERLRKKLNEEKIWLENVSEPEPRPAISSVYKEEPPPELCDEIEHVKSQILEKLDDLQDLRTKLRADYVPLTVCSHLEQCIKETEIEVQKLLKQNEYLEKTIGDMESELKDAIQDADTSERC</sequence>
<gene>
    <name evidence="12" type="ORF">MEDL_38706</name>
</gene>
<evidence type="ECO:0000256" key="5">
    <source>
        <dbReference type="ARBA" id="ARBA00022792"/>
    </source>
</evidence>
<keyword evidence="4" id="KW-0812">Transmembrane</keyword>
<reference evidence="12" key="1">
    <citation type="submission" date="2021-03" db="EMBL/GenBank/DDBJ databases">
        <authorList>
            <person name="Bekaert M."/>
        </authorList>
    </citation>
    <scope>NUCLEOTIDE SEQUENCE</scope>
</reference>
<dbReference type="PANTHER" id="PTHR34916">
    <property type="entry name" value="GI:13385330"/>
    <property type="match status" value="1"/>
</dbReference>
<keyword evidence="6" id="KW-1133">Transmembrane helix</keyword>
<dbReference type="Proteomes" id="UP000683360">
    <property type="component" value="Unassembled WGS sequence"/>
</dbReference>
<comment type="subcellular location">
    <subcellularLocation>
        <location evidence="1">Mitochondrion inner membrane</location>
        <topology evidence="1">Multi-pass membrane protein</topology>
    </subcellularLocation>
</comment>
<name>A0A8S3T180_MYTED</name>
<evidence type="ECO:0000256" key="4">
    <source>
        <dbReference type="ARBA" id="ARBA00022692"/>
    </source>
</evidence>
<dbReference type="PANTHER" id="PTHR34916:SF1">
    <property type="entry name" value="GI:13385330"/>
    <property type="match status" value="1"/>
</dbReference>
<dbReference type="InterPro" id="IPR032755">
    <property type="entry name" value="TSNAXIP1_N"/>
</dbReference>
<evidence type="ECO:0000256" key="7">
    <source>
        <dbReference type="ARBA" id="ARBA00023054"/>
    </source>
</evidence>
<evidence type="ECO:0000256" key="3">
    <source>
        <dbReference type="ARBA" id="ARBA00022448"/>
    </source>
</evidence>
<feature type="domain" description="Translin-associated factor X-interacting protein 1 N-terminal" evidence="11">
    <location>
        <begin position="321"/>
        <end position="411"/>
    </location>
</feature>
<keyword evidence="13" id="KW-1185">Reference proteome</keyword>
<dbReference type="AlphaFoldDB" id="A0A8S3T180"/>
<evidence type="ECO:0000256" key="10">
    <source>
        <dbReference type="SAM" id="Coils"/>
    </source>
</evidence>
<dbReference type="GO" id="GO:0006850">
    <property type="term" value="P:pyruvate import into mitochondria"/>
    <property type="evidence" value="ECO:0007669"/>
    <property type="project" value="InterPro"/>
</dbReference>
<comment type="similarity">
    <text evidence="2">Belongs to the mitochondrial pyruvate carrier (MPC) (TC 2.A.105) family.</text>
</comment>
<feature type="coiled-coil region" evidence="10">
    <location>
        <begin position="399"/>
        <end position="523"/>
    </location>
</feature>
<protein>
    <submittedName>
        <fullName evidence="12">Mitochondrial pyruvate carrier-like protein,Mitochondrial pyruvate carrier 1,Probable mitochondrial pyruvate carrier 1</fullName>
    </submittedName>
</protein>
<evidence type="ECO:0000313" key="13">
    <source>
        <dbReference type="Proteomes" id="UP000683360"/>
    </source>
</evidence>
<keyword evidence="12" id="KW-0670">Pyruvate</keyword>
<evidence type="ECO:0000256" key="2">
    <source>
        <dbReference type="ARBA" id="ARBA00006416"/>
    </source>
</evidence>
<dbReference type="InterPro" id="IPR005336">
    <property type="entry name" value="MPC"/>
</dbReference>
<dbReference type="Pfam" id="PF03650">
    <property type="entry name" value="MPC"/>
    <property type="match status" value="1"/>
</dbReference>
<comment type="caution">
    <text evidence="12">The sequence shown here is derived from an EMBL/GenBank/DDBJ whole genome shotgun (WGS) entry which is preliminary data.</text>
</comment>
<evidence type="ECO:0000313" key="12">
    <source>
        <dbReference type="EMBL" id="CAG2225568.1"/>
    </source>
</evidence>
<dbReference type="GO" id="GO:0005743">
    <property type="term" value="C:mitochondrial inner membrane"/>
    <property type="evidence" value="ECO:0007669"/>
    <property type="project" value="UniProtKB-SubCell"/>
</dbReference>
<keyword evidence="5" id="KW-0999">Mitochondrion inner membrane</keyword>